<dbReference type="EMBL" id="JBFOLJ010000010">
    <property type="protein sequence ID" value="KAL2500672.1"/>
    <property type="molecule type" value="Genomic_DNA"/>
</dbReference>
<dbReference type="InterPro" id="IPR013210">
    <property type="entry name" value="LRR_N_plant-typ"/>
</dbReference>
<feature type="signal peptide" evidence="4">
    <location>
        <begin position="1"/>
        <end position="24"/>
    </location>
</feature>
<keyword evidence="1" id="KW-0433">Leucine-rich repeat</keyword>
<dbReference type="Gene3D" id="3.80.10.10">
    <property type="entry name" value="Ribonuclease Inhibitor"/>
    <property type="match status" value="2"/>
</dbReference>
<gene>
    <name evidence="6" type="ORF">Fot_34520</name>
</gene>
<name>A0ABD1SIX1_9LAMI</name>
<keyword evidence="7" id="KW-1185">Reference proteome</keyword>
<evidence type="ECO:0000313" key="6">
    <source>
        <dbReference type="EMBL" id="KAL2500672.1"/>
    </source>
</evidence>
<feature type="domain" description="Leucine-rich repeat-containing N-terminal plant-type" evidence="5">
    <location>
        <begin position="31"/>
        <end position="70"/>
    </location>
</feature>
<evidence type="ECO:0000256" key="2">
    <source>
        <dbReference type="ARBA" id="ARBA00022729"/>
    </source>
</evidence>
<dbReference type="Proteomes" id="UP001604277">
    <property type="component" value="Unassembled WGS sequence"/>
</dbReference>
<evidence type="ECO:0000259" key="5">
    <source>
        <dbReference type="Pfam" id="PF08263"/>
    </source>
</evidence>
<protein>
    <submittedName>
        <fullName evidence="6">Receptor like protein 9</fullName>
    </submittedName>
</protein>
<proteinExistence type="predicted"/>
<organism evidence="6 7">
    <name type="scientific">Forsythia ovata</name>
    <dbReference type="NCBI Taxonomy" id="205694"/>
    <lineage>
        <taxon>Eukaryota</taxon>
        <taxon>Viridiplantae</taxon>
        <taxon>Streptophyta</taxon>
        <taxon>Embryophyta</taxon>
        <taxon>Tracheophyta</taxon>
        <taxon>Spermatophyta</taxon>
        <taxon>Magnoliopsida</taxon>
        <taxon>eudicotyledons</taxon>
        <taxon>Gunneridae</taxon>
        <taxon>Pentapetalae</taxon>
        <taxon>asterids</taxon>
        <taxon>lamiids</taxon>
        <taxon>Lamiales</taxon>
        <taxon>Oleaceae</taxon>
        <taxon>Forsythieae</taxon>
        <taxon>Forsythia</taxon>
    </lineage>
</organism>
<reference evidence="7" key="1">
    <citation type="submission" date="2024-07" db="EMBL/GenBank/DDBJ databases">
        <title>Two chromosome-level genome assemblies of Korean endemic species Abeliophyllum distichum and Forsythia ovata (Oleaceae).</title>
        <authorList>
            <person name="Jang H."/>
        </authorList>
    </citation>
    <scope>NUCLEOTIDE SEQUENCE [LARGE SCALE GENOMIC DNA]</scope>
</reference>
<dbReference type="PANTHER" id="PTHR48060:SF17">
    <property type="entry name" value="LRR RECEPTOR-LIKE SERINE_THREONINE-PROTEIN KINASE IRK-RELATED"/>
    <property type="match status" value="1"/>
</dbReference>
<dbReference type="InterPro" id="IPR032675">
    <property type="entry name" value="LRR_dom_sf"/>
</dbReference>
<dbReference type="InterPro" id="IPR001611">
    <property type="entry name" value="Leu-rich_rpt"/>
</dbReference>
<dbReference type="Pfam" id="PF08263">
    <property type="entry name" value="LRRNT_2"/>
    <property type="match status" value="1"/>
</dbReference>
<comment type="caution">
    <text evidence="6">The sequence shown here is derived from an EMBL/GenBank/DDBJ whole genome shotgun (WGS) entry which is preliminary data.</text>
</comment>
<feature type="chain" id="PRO_5044759095" evidence="4">
    <location>
        <begin position="25"/>
        <end position="221"/>
    </location>
</feature>
<keyword evidence="3" id="KW-0677">Repeat</keyword>
<evidence type="ECO:0000256" key="3">
    <source>
        <dbReference type="ARBA" id="ARBA00022737"/>
    </source>
</evidence>
<accession>A0ABD1SIX1</accession>
<dbReference type="PROSITE" id="PS51450">
    <property type="entry name" value="LRR"/>
    <property type="match status" value="1"/>
</dbReference>
<keyword evidence="6" id="KW-0675">Receptor</keyword>
<evidence type="ECO:0000313" key="7">
    <source>
        <dbReference type="Proteomes" id="UP001604277"/>
    </source>
</evidence>
<dbReference type="SMART" id="SM00364">
    <property type="entry name" value="LRR_BAC"/>
    <property type="match status" value="2"/>
</dbReference>
<dbReference type="InterPro" id="IPR053211">
    <property type="entry name" value="DNA_repair-toleration"/>
</dbReference>
<evidence type="ECO:0000256" key="4">
    <source>
        <dbReference type="SAM" id="SignalP"/>
    </source>
</evidence>
<dbReference type="AlphaFoldDB" id="A0ABD1SIX1"/>
<evidence type="ECO:0000256" key="1">
    <source>
        <dbReference type="ARBA" id="ARBA00022614"/>
    </source>
</evidence>
<dbReference type="PANTHER" id="PTHR48060">
    <property type="entry name" value="DNA DAMAGE-REPAIR/TOLERATION PROTEIN DRT100"/>
    <property type="match status" value="1"/>
</dbReference>
<sequence>MESPLILFFKVLFVTVTLELQAYGSLGCFEEERIGLLKIKDAFNHPNGSALSSWGGEGMDCCMWENVKCDGTTKRIVQIFLNRTKLFELVKNEGDWYLDSSLFLPFQQLQNLSLEGNFLKGFQGELRSSKLEYLDLSSNWLTEIPSLSAVKSLKFLNLEMNRFTNLSDHFRELTTLNNLEMLSLAYNDISGNIPMSIGALTTLKFLSFRNNELSGTLQEGR</sequence>
<keyword evidence="2 4" id="KW-0732">Signal</keyword>
<dbReference type="Pfam" id="PF12799">
    <property type="entry name" value="LRR_4"/>
    <property type="match status" value="1"/>
</dbReference>
<dbReference type="SUPFAM" id="SSF52058">
    <property type="entry name" value="L domain-like"/>
    <property type="match status" value="1"/>
</dbReference>
<dbReference type="InterPro" id="IPR025875">
    <property type="entry name" value="Leu-rich_rpt_4"/>
</dbReference>
<dbReference type="Pfam" id="PF00560">
    <property type="entry name" value="LRR_1"/>
    <property type="match status" value="1"/>
</dbReference>